<reference evidence="4" key="1">
    <citation type="journal article" date="2023" name="Microbiol Resour">
        <title>Genome Sequences of Rhodoplanes serenus and Two Thermotolerant Strains, Rhodoplanes tepidamans and 'Rhodoplanes cryptolactis,' Further Refine the Genus.</title>
        <authorList>
            <person name="Rayyan A.A."/>
            <person name="Kyndt J.A."/>
        </authorList>
    </citation>
    <scope>NUCLEOTIDE SEQUENCE</scope>
    <source>
        <strain evidence="4">DSM 9987</strain>
    </source>
</reference>
<sequence length="349" mass="35558">MRAEFSRRRVLALAAALAVPTAGGAAAQGGGQPAGQSAGPQPAGPQPAGPQWPTRPVTLIVPFPAGGGNDAMARIVADKLTGALGQQVLVDNRGGGGGNIGTRAVARAQPDGYTLLLGHTGTMSVNPSLFAGAGYDPRKDFSPIGLMATMPVVLLAHPSFPARTVADVIAAAKAAPGRISIGTSAVGTGGYMTAELFKASAGIDVTLVPYKGTGPLMNDLVGGHVPVAFGVLAPALGNIEAKTLRVIAVMSRERFPLLPDVPTADESGLPGFESVLHYGLLAPAGTPQPIVARINAALQALVKTEEVAKRIRAEGGAPLTSTPEEYAADIDREEKKWSALVRRLGLKGD</sequence>
<gene>
    <name evidence="4" type="ORF">PQJ73_04165</name>
</gene>
<comment type="similarity">
    <text evidence="1">Belongs to the UPF0065 (bug) family.</text>
</comment>
<name>A0ABT5J5F5_RHOTP</name>
<dbReference type="Proteomes" id="UP001165652">
    <property type="component" value="Unassembled WGS sequence"/>
</dbReference>
<dbReference type="EMBL" id="JAQQLI010000004">
    <property type="protein sequence ID" value="MDC7784869.1"/>
    <property type="molecule type" value="Genomic_DNA"/>
</dbReference>
<dbReference type="Gene3D" id="3.40.190.10">
    <property type="entry name" value="Periplasmic binding protein-like II"/>
    <property type="match status" value="1"/>
</dbReference>
<dbReference type="CDD" id="cd13578">
    <property type="entry name" value="PBP2_Bug27"/>
    <property type="match status" value="1"/>
</dbReference>
<dbReference type="SUPFAM" id="SSF53850">
    <property type="entry name" value="Periplasmic binding protein-like II"/>
    <property type="match status" value="1"/>
</dbReference>
<evidence type="ECO:0000313" key="4">
    <source>
        <dbReference type="EMBL" id="MDC7784869.1"/>
    </source>
</evidence>
<dbReference type="RefSeq" id="WP_272775718.1">
    <property type="nucleotide sequence ID" value="NZ_JAQQLI010000004.1"/>
</dbReference>
<dbReference type="PIRSF" id="PIRSF017082">
    <property type="entry name" value="YflP"/>
    <property type="match status" value="1"/>
</dbReference>
<evidence type="ECO:0000313" key="5">
    <source>
        <dbReference type="Proteomes" id="UP001165652"/>
    </source>
</evidence>
<dbReference type="PANTHER" id="PTHR42928:SF5">
    <property type="entry name" value="BLR1237 PROTEIN"/>
    <property type="match status" value="1"/>
</dbReference>
<feature type="region of interest" description="Disordered" evidence="2">
    <location>
        <begin position="23"/>
        <end position="56"/>
    </location>
</feature>
<organism evidence="4 5">
    <name type="scientific">Rhodoplanes tepidamans</name>
    <name type="common">Rhodoplanes cryptolactis</name>
    <dbReference type="NCBI Taxonomy" id="200616"/>
    <lineage>
        <taxon>Bacteria</taxon>
        <taxon>Pseudomonadati</taxon>
        <taxon>Pseudomonadota</taxon>
        <taxon>Alphaproteobacteria</taxon>
        <taxon>Hyphomicrobiales</taxon>
        <taxon>Nitrobacteraceae</taxon>
        <taxon>Rhodoplanes</taxon>
    </lineage>
</organism>
<accession>A0ABT5J5F5</accession>
<dbReference type="PANTHER" id="PTHR42928">
    <property type="entry name" value="TRICARBOXYLATE-BINDING PROTEIN"/>
    <property type="match status" value="1"/>
</dbReference>
<dbReference type="Gene3D" id="3.40.190.150">
    <property type="entry name" value="Bordetella uptake gene, domain 1"/>
    <property type="match status" value="1"/>
</dbReference>
<evidence type="ECO:0000256" key="2">
    <source>
        <dbReference type="SAM" id="MobiDB-lite"/>
    </source>
</evidence>
<keyword evidence="3" id="KW-0732">Signal</keyword>
<feature type="signal peptide" evidence="3">
    <location>
        <begin position="1"/>
        <end position="27"/>
    </location>
</feature>
<proteinExistence type="inferred from homology"/>
<keyword evidence="5" id="KW-1185">Reference proteome</keyword>
<protein>
    <submittedName>
        <fullName evidence="4">Tripartite tricarboxylate transporter substrate binding protein</fullName>
    </submittedName>
</protein>
<comment type="caution">
    <text evidence="4">The sequence shown here is derived from an EMBL/GenBank/DDBJ whole genome shotgun (WGS) entry which is preliminary data.</text>
</comment>
<feature type="chain" id="PRO_5047412574" evidence="3">
    <location>
        <begin position="28"/>
        <end position="349"/>
    </location>
</feature>
<dbReference type="Pfam" id="PF03401">
    <property type="entry name" value="TctC"/>
    <property type="match status" value="1"/>
</dbReference>
<evidence type="ECO:0000256" key="3">
    <source>
        <dbReference type="SAM" id="SignalP"/>
    </source>
</evidence>
<dbReference type="InterPro" id="IPR042100">
    <property type="entry name" value="Bug_dom1"/>
</dbReference>
<dbReference type="InterPro" id="IPR006311">
    <property type="entry name" value="TAT_signal"/>
</dbReference>
<evidence type="ECO:0000256" key="1">
    <source>
        <dbReference type="ARBA" id="ARBA00006987"/>
    </source>
</evidence>
<reference evidence="4" key="2">
    <citation type="submission" date="2023-02" db="EMBL/GenBank/DDBJ databases">
        <authorList>
            <person name="Rayyan A."/>
            <person name="Meyer T."/>
            <person name="Kyndt J.A."/>
        </authorList>
    </citation>
    <scope>NUCLEOTIDE SEQUENCE</scope>
    <source>
        <strain evidence="4">DSM 9987</strain>
    </source>
</reference>
<dbReference type="InterPro" id="IPR005064">
    <property type="entry name" value="BUG"/>
</dbReference>
<dbReference type="PROSITE" id="PS51318">
    <property type="entry name" value="TAT"/>
    <property type="match status" value="1"/>
</dbReference>